<dbReference type="CDD" id="cd20071">
    <property type="entry name" value="SET_SMYD"/>
    <property type="match status" value="1"/>
</dbReference>
<dbReference type="SUPFAM" id="SSF82199">
    <property type="entry name" value="SET domain"/>
    <property type="match status" value="1"/>
</dbReference>
<accession>D0NTN0</accession>
<dbReference type="PANTHER" id="PTHR12197">
    <property type="entry name" value="HISTONE-LYSINE N-METHYLTRANSFERASE SMYD"/>
    <property type="match status" value="1"/>
</dbReference>
<name>D0NTN0_PHYIT</name>
<dbReference type="RefSeq" id="XP_002897480.1">
    <property type="nucleotide sequence ID" value="XM_002897434.1"/>
</dbReference>
<dbReference type="OMA" id="AVECAYV"/>
<dbReference type="HOGENOM" id="CLU_1411313_0_0_1"/>
<dbReference type="Gene3D" id="2.170.270.10">
    <property type="entry name" value="SET domain"/>
    <property type="match status" value="1"/>
</dbReference>
<gene>
    <name evidence="1" type="ORF">PITG_16442</name>
</gene>
<evidence type="ECO:0008006" key="3">
    <source>
        <dbReference type="Google" id="ProtNLM"/>
    </source>
</evidence>
<dbReference type="InParanoid" id="D0NTN0"/>
<evidence type="ECO:0000313" key="1">
    <source>
        <dbReference type="EMBL" id="EEY64992.1"/>
    </source>
</evidence>
<dbReference type="OrthoDB" id="265717at2759"/>
<dbReference type="GeneID" id="9465151"/>
<organism evidence="1 2">
    <name type="scientific">Phytophthora infestans (strain T30-4)</name>
    <name type="common">Potato late blight agent</name>
    <dbReference type="NCBI Taxonomy" id="403677"/>
    <lineage>
        <taxon>Eukaryota</taxon>
        <taxon>Sar</taxon>
        <taxon>Stramenopiles</taxon>
        <taxon>Oomycota</taxon>
        <taxon>Peronosporomycetes</taxon>
        <taxon>Peronosporales</taxon>
        <taxon>Peronosporaceae</taxon>
        <taxon>Phytophthora</taxon>
    </lineage>
</organism>
<protein>
    <recommendedName>
        <fullName evidence="3">SET domain-containing protein</fullName>
    </recommendedName>
</protein>
<reference evidence="2" key="1">
    <citation type="journal article" date="2009" name="Nature">
        <title>Genome sequence and analysis of the Irish potato famine pathogen Phytophthora infestans.</title>
        <authorList>
            <consortium name="The Broad Institute Genome Sequencing Platform"/>
            <person name="Haas B.J."/>
            <person name="Kamoun S."/>
            <person name="Zody M.C."/>
            <person name="Jiang R.H."/>
            <person name="Handsaker R.E."/>
            <person name="Cano L.M."/>
            <person name="Grabherr M."/>
            <person name="Kodira C.D."/>
            <person name="Raffaele S."/>
            <person name="Torto-Alalibo T."/>
            <person name="Bozkurt T.O."/>
            <person name="Ah-Fong A.M."/>
            <person name="Alvarado L."/>
            <person name="Anderson V.L."/>
            <person name="Armstrong M.R."/>
            <person name="Avrova A."/>
            <person name="Baxter L."/>
            <person name="Beynon J."/>
            <person name="Boevink P.C."/>
            <person name="Bollmann S.R."/>
            <person name="Bos J.I."/>
            <person name="Bulone V."/>
            <person name="Cai G."/>
            <person name="Cakir C."/>
            <person name="Carrington J.C."/>
            <person name="Chawner M."/>
            <person name="Conti L."/>
            <person name="Costanzo S."/>
            <person name="Ewan R."/>
            <person name="Fahlgren N."/>
            <person name="Fischbach M.A."/>
            <person name="Fugelstad J."/>
            <person name="Gilroy E.M."/>
            <person name="Gnerre S."/>
            <person name="Green P.J."/>
            <person name="Grenville-Briggs L.J."/>
            <person name="Griffith J."/>
            <person name="Grunwald N.J."/>
            <person name="Horn K."/>
            <person name="Horner N.R."/>
            <person name="Hu C.H."/>
            <person name="Huitema E."/>
            <person name="Jeong D.H."/>
            <person name="Jones A.M."/>
            <person name="Jones J.D."/>
            <person name="Jones R.W."/>
            <person name="Karlsson E.K."/>
            <person name="Kunjeti S.G."/>
            <person name="Lamour K."/>
            <person name="Liu Z."/>
            <person name="Ma L."/>
            <person name="Maclean D."/>
            <person name="Chibucos M.C."/>
            <person name="McDonald H."/>
            <person name="McWalters J."/>
            <person name="Meijer H.J."/>
            <person name="Morgan W."/>
            <person name="Morris P.F."/>
            <person name="Munro C.A."/>
            <person name="O'Neill K."/>
            <person name="Ospina-Giraldo M."/>
            <person name="Pinzon A."/>
            <person name="Pritchard L."/>
            <person name="Ramsahoye B."/>
            <person name="Ren Q."/>
            <person name="Restrepo S."/>
            <person name="Roy S."/>
            <person name="Sadanandom A."/>
            <person name="Savidor A."/>
            <person name="Schornack S."/>
            <person name="Schwartz D.C."/>
            <person name="Schumann U.D."/>
            <person name="Schwessinger B."/>
            <person name="Seyer L."/>
            <person name="Sharpe T."/>
            <person name="Silvar C."/>
            <person name="Song J."/>
            <person name="Studholme D.J."/>
            <person name="Sykes S."/>
            <person name="Thines M."/>
            <person name="van de Vondervoort P.J."/>
            <person name="Phuntumart V."/>
            <person name="Wawra S."/>
            <person name="Weide R."/>
            <person name="Win J."/>
            <person name="Young C."/>
            <person name="Zhou S."/>
            <person name="Fry W."/>
            <person name="Meyers B.C."/>
            <person name="van West P."/>
            <person name="Ristaino J."/>
            <person name="Govers F."/>
            <person name="Birch P.R."/>
            <person name="Whisson S.C."/>
            <person name="Judelson H.S."/>
            <person name="Nusbaum C."/>
        </authorList>
    </citation>
    <scope>NUCLEOTIDE SEQUENCE [LARGE SCALE GENOMIC DNA]</scope>
    <source>
        <strain evidence="2">T30-4</strain>
    </source>
</reference>
<dbReference type="Proteomes" id="UP000006643">
    <property type="component" value="Unassembled WGS sequence"/>
</dbReference>
<dbReference type="KEGG" id="pif:PITG_16442"/>
<dbReference type="eggNOG" id="KOG2084">
    <property type="taxonomic scope" value="Eukaryota"/>
</dbReference>
<dbReference type="VEuPathDB" id="FungiDB:PITG_16442"/>
<dbReference type="AlphaFoldDB" id="D0NTN0"/>
<dbReference type="EMBL" id="DS028161">
    <property type="protein sequence ID" value="EEY64992.1"/>
    <property type="molecule type" value="Genomic_DNA"/>
</dbReference>
<keyword evidence="2" id="KW-1185">Reference proteome</keyword>
<proteinExistence type="predicted"/>
<dbReference type="STRING" id="403677.D0NTN0"/>
<evidence type="ECO:0000313" key="2">
    <source>
        <dbReference type="Proteomes" id="UP000006643"/>
    </source>
</evidence>
<sequence>MALNHSCIPNVAPSFDPRTRTLAFHAIVEIPQGYAVKYSYIDLLQTRKRRQSLLLKGFGFDCVCDRSRVLVQLVQLVNANQSDVKQRVASLKKQHENVFKRSVEAQFALFTAEMQLARAQRDWVNVIEAAEMLLEIWTRCGLPDCYHTTETLHLQICLAAKQAGMLEKYERSAQKVSTIRQICGYSHPENLVS</sequence>
<dbReference type="InterPro" id="IPR050869">
    <property type="entry name" value="H3K4_H4K5_MeTrfase"/>
</dbReference>
<dbReference type="InterPro" id="IPR046341">
    <property type="entry name" value="SET_dom_sf"/>
</dbReference>